<comment type="caution">
    <text evidence="1">The sequence shown here is derived from an EMBL/GenBank/DDBJ whole genome shotgun (WGS) entry which is preliminary data.</text>
</comment>
<sequence length="90" mass="10464">MKNEICSKTILTVFEYIQQHGEDTGQGKLCSGILAFTDFDCYTLYLQGSGVTMRFGFHNSYHLDYEQQSQKNDFLKKINLIYNQAIKRHS</sequence>
<proteinExistence type="predicted"/>
<reference evidence="1 2" key="1">
    <citation type="journal article" date="2022" name="Environ. Microbiol. Rep.">
        <title>Eco-phylogenetic analyses reveal divergent evolution of vitamin B12 metabolism in the marine bacterial family 'Psychromonadaceae'.</title>
        <authorList>
            <person name="Jin X."/>
            <person name="Yang Y."/>
            <person name="Cao H."/>
            <person name="Gao B."/>
            <person name="Zhao Z."/>
        </authorList>
    </citation>
    <scope>NUCLEOTIDE SEQUENCE [LARGE SCALE GENOMIC DNA]</scope>
    <source>
        <strain evidence="1 2">MKS20</strain>
    </source>
</reference>
<accession>A0ABS8W5S9</accession>
<dbReference type="EMBL" id="JAIMJA010000001">
    <property type="protein sequence ID" value="MCE2593442.1"/>
    <property type="molecule type" value="Genomic_DNA"/>
</dbReference>
<evidence type="ECO:0000313" key="2">
    <source>
        <dbReference type="Proteomes" id="UP001201273"/>
    </source>
</evidence>
<dbReference type="RefSeq" id="WP_232801082.1">
    <property type="nucleotide sequence ID" value="NZ_JAIMJA010000001.1"/>
</dbReference>
<gene>
    <name evidence="1" type="ORF">K6Y31_01225</name>
</gene>
<dbReference type="Proteomes" id="UP001201273">
    <property type="component" value="Unassembled WGS sequence"/>
</dbReference>
<dbReference type="Pfam" id="PF11280">
    <property type="entry name" value="DUF3081"/>
    <property type="match status" value="1"/>
</dbReference>
<dbReference type="InterPro" id="IPR021432">
    <property type="entry name" value="DUF3081"/>
</dbReference>
<name>A0ABS8W5S9_9GAMM</name>
<evidence type="ECO:0000313" key="1">
    <source>
        <dbReference type="EMBL" id="MCE2593442.1"/>
    </source>
</evidence>
<organism evidence="1 2">
    <name type="scientific">Motilimonas cestriensis</name>
    <dbReference type="NCBI Taxonomy" id="2742685"/>
    <lineage>
        <taxon>Bacteria</taxon>
        <taxon>Pseudomonadati</taxon>
        <taxon>Pseudomonadota</taxon>
        <taxon>Gammaproteobacteria</taxon>
        <taxon>Alteromonadales</taxon>
        <taxon>Alteromonadales genera incertae sedis</taxon>
        <taxon>Motilimonas</taxon>
    </lineage>
</organism>
<protein>
    <submittedName>
        <fullName evidence="1">DUF3081 domain-containing protein</fullName>
    </submittedName>
</protein>
<keyword evidence="2" id="KW-1185">Reference proteome</keyword>